<sequence>MFDLWLKTLGDLKEPKILVRLFVPFVAAIILVSLLGYGVFGVLMFSDFVTQNPLVMEMQEFGNEVEQTVGAIPLIGSALLWVGGLIMAVIAGVLGVLLGSYLILLFAMIITGFMTDSLVKVVRDKHYPGLDYQGHGSIGDMLWKLTKFGLLMLLLFIVTIPMLFIPLINAIWFWLLGFLFFRYSIVLDVGQVILPEALFNKLKSVDNWTPTLTLASMFFLSTLPLVGLFMPVLGVIAMAHYYFDKLSVATDAEK</sequence>
<feature type="transmembrane region" description="Helical" evidence="5">
    <location>
        <begin position="214"/>
        <end position="237"/>
    </location>
</feature>
<dbReference type="RefSeq" id="WP_173284007.1">
    <property type="nucleotide sequence ID" value="NZ_CP054020.1"/>
</dbReference>
<comment type="subcellular location">
    <subcellularLocation>
        <location evidence="1">Membrane</location>
        <topology evidence="1">Multi-pass membrane protein</topology>
    </subcellularLocation>
</comment>
<reference evidence="6 7" key="1">
    <citation type="submission" date="2020-05" db="EMBL/GenBank/DDBJ databases">
        <title>Thiomicrorhabdus sediminis sp.nov. and Thiomicrorhabdus xiamenensis sp.nov., novel sulfur-oxidizing bacteria isolated from coastal sediment.</title>
        <authorList>
            <person name="Liu X."/>
        </authorList>
    </citation>
    <scope>NUCLEOTIDE SEQUENCE [LARGE SCALE GENOMIC DNA]</scope>
    <source>
        <strain evidence="6 7">G2</strain>
    </source>
</reference>
<dbReference type="AlphaFoldDB" id="A0A7D4TD59"/>
<feature type="transmembrane region" description="Helical" evidence="5">
    <location>
        <begin position="171"/>
        <end position="194"/>
    </location>
</feature>
<evidence type="ECO:0000256" key="5">
    <source>
        <dbReference type="SAM" id="Phobius"/>
    </source>
</evidence>
<feature type="transmembrane region" description="Helical" evidence="5">
    <location>
        <begin position="21"/>
        <end position="49"/>
    </location>
</feature>
<feature type="transmembrane region" description="Helical" evidence="5">
    <location>
        <begin position="69"/>
        <end position="94"/>
    </location>
</feature>
<name>A0A7D4TD59_9GAMM</name>
<dbReference type="Proteomes" id="UP000504724">
    <property type="component" value="Chromosome"/>
</dbReference>
<proteinExistence type="predicted"/>
<dbReference type="EMBL" id="CP054020">
    <property type="protein sequence ID" value="QKI88407.1"/>
    <property type="molecule type" value="Genomic_DNA"/>
</dbReference>
<dbReference type="InterPro" id="IPR059112">
    <property type="entry name" value="CysZ/EI24"/>
</dbReference>
<evidence type="ECO:0000256" key="1">
    <source>
        <dbReference type="ARBA" id="ARBA00004141"/>
    </source>
</evidence>
<dbReference type="Pfam" id="PF07264">
    <property type="entry name" value="EI24"/>
    <property type="match status" value="1"/>
</dbReference>
<keyword evidence="4 5" id="KW-0472">Membrane</keyword>
<gene>
    <name evidence="6" type="ORF">HQN79_01865</name>
</gene>
<evidence type="ECO:0000256" key="4">
    <source>
        <dbReference type="ARBA" id="ARBA00023136"/>
    </source>
</evidence>
<evidence type="ECO:0000256" key="3">
    <source>
        <dbReference type="ARBA" id="ARBA00022989"/>
    </source>
</evidence>
<evidence type="ECO:0000313" key="6">
    <source>
        <dbReference type="EMBL" id="QKI88407.1"/>
    </source>
</evidence>
<dbReference type="KEGG" id="txa:HQN79_01865"/>
<organism evidence="6 7">
    <name type="scientific">Thiomicrorhabdus xiamenensis</name>
    <dbReference type="NCBI Taxonomy" id="2739063"/>
    <lineage>
        <taxon>Bacteria</taxon>
        <taxon>Pseudomonadati</taxon>
        <taxon>Pseudomonadota</taxon>
        <taxon>Gammaproteobacteria</taxon>
        <taxon>Thiotrichales</taxon>
        <taxon>Piscirickettsiaceae</taxon>
        <taxon>Thiomicrorhabdus</taxon>
    </lineage>
</organism>
<keyword evidence="2 5" id="KW-0812">Transmembrane</keyword>
<protein>
    <submittedName>
        <fullName evidence="6">EI24 domain-containing protein</fullName>
    </submittedName>
</protein>
<accession>A0A7D4TD59</accession>
<evidence type="ECO:0000313" key="7">
    <source>
        <dbReference type="Proteomes" id="UP000504724"/>
    </source>
</evidence>
<feature type="transmembrane region" description="Helical" evidence="5">
    <location>
        <begin position="142"/>
        <end position="164"/>
    </location>
</feature>
<keyword evidence="7" id="KW-1185">Reference proteome</keyword>
<evidence type="ECO:0000256" key="2">
    <source>
        <dbReference type="ARBA" id="ARBA00022692"/>
    </source>
</evidence>
<keyword evidence="3 5" id="KW-1133">Transmembrane helix</keyword>
<feature type="transmembrane region" description="Helical" evidence="5">
    <location>
        <begin position="101"/>
        <end position="122"/>
    </location>
</feature>